<dbReference type="Gene3D" id="3.30.70.270">
    <property type="match status" value="1"/>
</dbReference>
<dbReference type="Gene3D" id="3.20.20.450">
    <property type="entry name" value="EAL domain"/>
    <property type="match status" value="1"/>
</dbReference>
<dbReference type="CDD" id="cd01948">
    <property type="entry name" value="EAL"/>
    <property type="match status" value="1"/>
</dbReference>
<dbReference type="PROSITE" id="PS50883">
    <property type="entry name" value="EAL"/>
    <property type="match status" value="1"/>
</dbReference>
<dbReference type="SMART" id="SM00267">
    <property type="entry name" value="GGDEF"/>
    <property type="match status" value="1"/>
</dbReference>
<dbReference type="EMBL" id="JAIVFP010000001">
    <property type="protein sequence ID" value="MCI4682329.1"/>
    <property type="molecule type" value="Genomic_DNA"/>
</dbReference>
<dbReference type="InterPro" id="IPR043128">
    <property type="entry name" value="Rev_trsase/Diguanyl_cyclase"/>
</dbReference>
<gene>
    <name evidence="4" type="ORF">K2U94_06080</name>
</gene>
<sequence>MSLPFSLIIGAVSWRLISYPPSLETHTLAAGNTIGYAMGFFARNAGRPKLVVGQVTACAGLIFIGYLVDPGRFGYLYAALLMGVIVANLYVSKSLYRNIVNAYNATRETEYLARYDKLTGIANRYTFNRIVDCAIEKEPEKVFAIIFLDLDKFKEINDTLGHTAGDAVIREMARRIGECAGGTAQIARFGGDEFLIKLDECDNISVAALASRLLADLGLPYMIDSNVVRATASIGIAVYPWQGRSTEALIKNADIALYEVKKDGGGGWRNFDAKIEKKIAQTRKIECDMRVAIDEGGLIPFFQPIYSLRTREVAGFEALVRWTHPTYGPISPAVFIPIAEKTGMINEIGALMLHKACAAAMNWPDHVSVAVNVSTRQFCRADRLFAALVRALRDSGLPPHRLNLEITESLLVSDPKAVRRIIQQFAHLGVQFSLDDFGTGYSSLSYLKDFPFKKIKIDKSFTDTLASSTASASIIRAVSQIAADLNLDVVAEGIETTEQEQLLASIGVEWGQGYYFSGPVPQAETAGFFRPPSALSGNVLLFSHSALGTRRNEGGV</sequence>
<dbReference type="PANTHER" id="PTHR44757">
    <property type="entry name" value="DIGUANYLATE CYCLASE DGCP"/>
    <property type="match status" value="1"/>
</dbReference>
<dbReference type="PANTHER" id="PTHR44757:SF2">
    <property type="entry name" value="BIOFILM ARCHITECTURE MAINTENANCE PROTEIN MBAA"/>
    <property type="match status" value="1"/>
</dbReference>
<evidence type="ECO:0000313" key="4">
    <source>
        <dbReference type="EMBL" id="MCI4682329.1"/>
    </source>
</evidence>
<dbReference type="InterPro" id="IPR000160">
    <property type="entry name" value="GGDEF_dom"/>
</dbReference>
<feature type="domain" description="GGDEF" evidence="3">
    <location>
        <begin position="141"/>
        <end position="273"/>
    </location>
</feature>
<keyword evidence="1" id="KW-0812">Transmembrane</keyword>
<protein>
    <submittedName>
        <fullName evidence="4">EAL domain-containing protein</fullName>
    </submittedName>
</protein>
<dbReference type="InterPro" id="IPR001633">
    <property type="entry name" value="EAL_dom"/>
</dbReference>
<reference evidence="4" key="1">
    <citation type="journal article" date="2022" name="ISME J.">
        <title>Identification of active gaseous-alkane degraders at natural gas seeps.</title>
        <authorList>
            <person name="Farhan Ul Haque M."/>
            <person name="Hernandez M."/>
            <person name="Crombie A.T."/>
            <person name="Murrell J.C."/>
        </authorList>
    </citation>
    <scope>NUCLEOTIDE SEQUENCE</scope>
    <source>
        <strain evidence="4">PC2</strain>
    </source>
</reference>
<keyword evidence="5" id="KW-1185">Reference proteome</keyword>
<dbReference type="RefSeq" id="WP_243066348.1">
    <property type="nucleotide sequence ID" value="NZ_JAIVFK010000064.1"/>
</dbReference>
<dbReference type="SUPFAM" id="SSF141868">
    <property type="entry name" value="EAL domain-like"/>
    <property type="match status" value="1"/>
</dbReference>
<dbReference type="SUPFAM" id="SSF55073">
    <property type="entry name" value="Nucleotide cyclase"/>
    <property type="match status" value="1"/>
</dbReference>
<dbReference type="NCBIfam" id="TIGR00254">
    <property type="entry name" value="GGDEF"/>
    <property type="match status" value="1"/>
</dbReference>
<keyword evidence="1" id="KW-1133">Transmembrane helix</keyword>
<dbReference type="InterPro" id="IPR035919">
    <property type="entry name" value="EAL_sf"/>
</dbReference>
<name>A0ABS9Z3S9_9HYPH</name>
<dbReference type="CDD" id="cd01949">
    <property type="entry name" value="GGDEF"/>
    <property type="match status" value="1"/>
</dbReference>
<evidence type="ECO:0000256" key="1">
    <source>
        <dbReference type="SAM" id="Phobius"/>
    </source>
</evidence>
<dbReference type="Proteomes" id="UP001139104">
    <property type="component" value="Unassembled WGS sequence"/>
</dbReference>
<evidence type="ECO:0000313" key="5">
    <source>
        <dbReference type="Proteomes" id="UP001139104"/>
    </source>
</evidence>
<dbReference type="Pfam" id="PF00563">
    <property type="entry name" value="EAL"/>
    <property type="match status" value="1"/>
</dbReference>
<feature type="transmembrane region" description="Helical" evidence="1">
    <location>
        <begin position="74"/>
        <end position="91"/>
    </location>
</feature>
<keyword evidence="1" id="KW-0472">Membrane</keyword>
<dbReference type="PROSITE" id="PS50887">
    <property type="entry name" value="GGDEF"/>
    <property type="match status" value="1"/>
</dbReference>
<evidence type="ECO:0000259" key="2">
    <source>
        <dbReference type="PROSITE" id="PS50883"/>
    </source>
</evidence>
<dbReference type="InterPro" id="IPR052155">
    <property type="entry name" value="Biofilm_reg_signaling"/>
</dbReference>
<evidence type="ECO:0000259" key="3">
    <source>
        <dbReference type="PROSITE" id="PS50887"/>
    </source>
</evidence>
<organism evidence="4 5">
    <name type="scientific">Candidatus Rhodoblastus alkanivorans</name>
    <dbReference type="NCBI Taxonomy" id="2954117"/>
    <lineage>
        <taxon>Bacteria</taxon>
        <taxon>Pseudomonadati</taxon>
        <taxon>Pseudomonadota</taxon>
        <taxon>Alphaproteobacteria</taxon>
        <taxon>Hyphomicrobiales</taxon>
        <taxon>Rhodoblastaceae</taxon>
        <taxon>Rhodoblastus</taxon>
    </lineage>
</organism>
<comment type="caution">
    <text evidence="4">The sequence shown here is derived from an EMBL/GenBank/DDBJ whole genome shotgun (WGS) entry which is preliminary data.</text>
</comment>
<feature type="transmembrane region" description="Helical" evidence="1">
    <location>
        <begin position="50"/>
        <end position="68"/>
    </location>
</feature>
<accession>A0ABS9Z3S9</accession>
<proteinExistence type="predicted"/>
<dbReference type="Pfam" id="PF00990">
    <property type="entry name" value="GGDEF"/>
    <property type="match status" value="1"/>
</dbReference>
<dbReference type="SMART" id="SM00052">
    <property type="entry name" value="EAL"/>
    <property type="match status" value="1"/>
</dbReference>
<feature type="domain" description="EAL" evidence="2">
    <location>
        <begin position="282"/>
        <end position="533"/>
    </location>
</feature>
<dbReference type="InterPro" id="IPR029787">
    <property type="entry name" value="Nucleotide_cyclase"/>
</dbReference>